<evidence type="ECO:0000256" key="1">
    <source>
        <dbReference type="SAM" id="MobiDB-lite"/>
    </source>
</evidence>
<dbReference type="Proteomes" id="UP000005239">
    <property type="component" value="Unassembled WGS sequence"/>
</dbReference>
<feature type="compositionally biased region" description="Low complexity" evidence="1">
    <location>
        <begin position="32"/>
        <end position="61"/>
    </location>
</feature>
<keyword evidence="3" id="KW-1185">Reference proteome</keyword>
<feature type="compositionally biased region" description="Polar residues" evidence="1">
    <location>
        <begin position="7"/>
        <end position="17"/>
    </location>
</feature>
<feature type="compositionally biased region" description="Pro residues" evidence="1">
    <location>
        <begin position="187"/>
        <end position="216"/>
    </location>
</feature>
<dbReference type="AlphaFoldDB" id="A0A2A6BKW6"/>
<feature type="compositionally biased region" description="Pro residues" evidence="1">
    <location>
        <begin position="166"/>
        <end position="176"/>
    </location>
</feature>
<proteinExistence type="predicted"/>
<feature type="region of interest" description="Disordered" evidence="1">
    <location>
        <begin position="1"/>
        <end position="88"/>
    </location>
</feature>
<accession>A0A8R1UPE5</accession>
<evidence type="ECO:0000313" key="3">
    <source>
        <dbReference type="Proteomes" id="UP000005239"/>
    </source>
</evidence>
<evidence type="ECO:0000313" key="2">
    <source>
        <dbReference type="EnsemblMetazoa" id="PPA35689.1"/>
    </source>
</evidence>
<reference evidence="2" key="2">
    <citation type="submission" date="2022-06" db="UniProtKB">
        <authorList>
            <consortium name="EnsemblMetazoa"/>
        </authorList>
    </citation>
    <scope>IDENTIFICATION</scope>
    <source>
        <strain evidence="2">PS312</strain>
    </source>
</reference>
<dbReference type="PRINTS" id="PR01217">
    <property type="entry name" value="PRICHEXTENSN"/>
</dbReference>
<gene>
    <name evidence="2" type="primary">WBGene00274058</name>
</gene>
<dbReference type="EnsemblMetazoa" id="PPA35689.1">
    <property type="protein sequence ID" value="PPA35689.1"/>
    <property type="gene ID" value="WBGene00274058"/>
</dbReference>
<protein>
    <submittedName>
        <fullName evidence="2">Uncharacterized protein</fullName>
    </submittedName>
</protein>
<accession>A0A2A6BKW6</accession>
<feature type="region of interest" description="Disordered" evidence="1">
    <location>
        <begin position="107"/>
        <end position="298"/>
    </location>
</feature>
<feature type="compositionally biased region" description="Pro residues" evidence="1">
    <location>
        <begin position="134"/>
        <end position="159"/>
    </location>
</feature>
<reference evidence="3" key="1">
    <citation type="journal article" date="2008" name="Nat. Genet.">
        <title>The Pristionchus pacificus genome provides a unique perspective on nematode lifestyle and parasitism.</title>
        <authorList>
            <person name="Dieterich C."/>
            <person name="Clifton S.W."/>
            <person name="Schuster L.N."/>
            <person name="Chinwalla A."/>
            <person name="Delehaunty K."/>
            <person name="Dinkelacker I."/>
            <person name="Fulton L."/>
            <person name="Fulton R."/>
            <person name="Godfrey J."/>
            <person name="Minx P."/>
            <person name="Mitreva M."/>
            <person name="Roeseler W."/>
            <person name="Tian H."/>
            <person name="Witte H."/>
            <person name="Yang S.P."/>
            <person name="Wilson R.K."/>
            <person name="Sommer R.J."/>
        </authorList>
    </citation>
    <scope>NUCLEOTIDE SEQUENCE [LARGE SCALE GENOMIC DNA]</scope>
    <source>
        <strain evidence="3">PS312</strain>
    </source>
</reference>
<organism evidence="2 3">
    <name type="scientific">Pristionchus pacificus</name>
    <name type="common">Parasitic nematode worm</name>
    <dbReference type="NCBI Taxonomy" id="54126"/>
    <lineage>
        <taxon>Eukaryota</taxon>
        <taxon>Metazoa</taxon>
        <taxon>Ecdysozoa</taxon>
        <taxon>Nematoda</taxon>
        <taxon>Chromadorea</taxon>
        <taxon>Rhabditida</taxon>
        <taxon>Rhabditina</taxon>
        <taxon>Diplogasteromorpha</taxon>
        <taxon>Diplogasteroidea</taxon>
        <taxon>Neodiplogasteridae</taxon>
        <taxon>Pristionchus</taxon>
    </lineage>
</organism>
<feature type="compositionally biased region" description="Basic and acidic residues" evidence="1">
    <location>
        <begin position="231"/>
        <end position="248"/>
    </location>
</feature>
<name>A0A2A6BKW6_PRIPA</name>
<sequence length="359" mass="39778">MLGGKPPTSSLIINTGSEMGANYGHSPHEGGSFSPSSTSSSSSPCPSTPSSSNHSFNIHHNQSQHHRIADGIRPPPGKQSGMGHNGERNQNKIMQRKGRQQMQNQYQYNNWVPPPPHPTPSHHQYHHNRAPPFFSHPPPPFPPPPPPPGMLFPPPPLPPSRFMKNNPPPPFFPPPYTLHGGPVDTSIPPPYSVMPPPPPPPPFMMGCIPPPPPPPSFFNRSPPLSPNGGARHNDENNNDEEERKERPPSRSPSTRGSTLANTEIIYGGQSHSQEGSYESSIEDEMSSMMGTPETRQRTRSYLVHLRPESKRDEPSYMPLPIGEKEYETFSSILTRGNKDVKETEIMDTFIVEYMKMAMS</sequence>